<feature type="region of interest" description="Disordered" evidence="1">
    <location>
        <begin position="223"/>
        <end position="244"/>
    </location>
</feature>
<reference evidence="4 5" key="1">
    <citation type="submission" date="2018-02" db="EMBL/GenBank/DDBJ databases">
        <title>Genome sequence of the basidiomycete white-rot fungus Phlebia centrifuga.</title>
        <authorList>
            <person name="Granchi Z."/>
            <person name="Peng M."/>
            <person name="de Vries R.P."/>
            <person name="Hilden K."/>
            <person name="Makela M.R."/>
            <person name="Grigoriev I."/>
            <person name="Riley R."/>
        </authorList>
    </citation>
    <scope>NUCLEOTIDE SEQUENCE [LARGE SCALE GENOMIC DNA]</scope>
    <source>
        <strain evidence="4 5">FBCC195</strain>
    </source>
</reference>
<dbReference type="Proteomes" id="UP000186601">
    <property type="component" value="Unassembled WGS sequence"/>
</dbReference>
<evidence type="ECO:0000256" key="1">
    <source>
        <dbReference type="SAM" id="MobiDB-lite"/>
    </source>
</evidence>
<keyword evidence="3" id="KW-0732">Signal</keyword>
<evidence type="ECO:0000313" key="4">
    <source>
        <dbReference type="EMBL" id="PSR76221.1"/>
    </source>
</evidence>
<feature type="compositionally biased region" description="Polar residues" evidence="1">
    <location>
        <begin position="233"/>
        <end position="243"/>
    </location>
</feature>
<feature type="region of interest" description="Disordered" evidence="1">
    <location>
        <begin position="265"/>
        <end position="336"/>
    </location>
</feature>
<gene>
    <name evidence="4" type="ORF">PHLCEN_2v8586</name>
</gene>
<feature type="chain" id="PRO_5015314799" evidence="3">
    <location>
        <begin position="22"/>
        <end position="398"/>
    </location>
</feature>
<evidence type="ECO:0000256" key="3">
    <source>
        <dbReference type="SAM" id="SignalP"/>
    </source>
</evidence>
<evidence type="ECO:0000313" key="5">
    <source>
        <dbReference type="Proteomes" id="UP000186601"/>
    </source>
</evidence>
<proteinExistence type="predicted"/>
<feature type="transmembrane region" description="Helical" evidence="2">
    <location>
        <begin position="157"/>
        <end position="180"/>
    </location>
</feature>
<feature type="region of interest" description="Disordered" evidence="1">
    <location>
        <begin position="364"/>
        <end position="398"/>
    </location>
</feature>
<dbReference type="EMBL" id="MLYV02000858">
    <property type="protein sequence ID" value="PSR76221.1"/>
    <property type="molecule type" value="Genomic_DNA"/>
</dbReference>
<feature type="signal peptide" evidence="3">
    <location>
        <begin position="1"/>
        <end position="21"/>
    </location>
</feature>
<dbReference type="AlphaFoldDB" id="A0A2R6NT88"/>
<sequence>MPGGAALLALTLVLLAHKIQGQVHGFQWTFGNNFVQQDFEECQAVPIVVESITNDTTALGVAPYYLIALEVSGVPTTSLVGTNPNNLTWHANHARGSVVDATGQWGISSNTVHTAGSTDVTCVGLISSSKTSAEIKQEAADRAHAEAEQEHRKRVKLVVGLVVGLGVPILVGLAAIAWLYSRRKSHIERGLWDNQDVTPRAWHPPDAEGDAVGMREVDAAGSAAVTPGLKTPESANYSPSNTPLMEVTPIPPIYFDREIDQAHHVRGESNTTSSDTSPSSTKPSPTSLAESSPARRRKMAEAQGHLYTSSGSSSAQGSVPSLIGAPRPLNSRRMNTLPPPLLGTALDPDVQPDIIIQHRDGGVNAGVVHELPPPYADRTAASSSPPSNSHETSSPSTS</sequence>
<keyword evidence="2" id="KW-1133">Transmembrane helix</keyword>
<accession>A0A2R6NT88</accession>
<name>A0A2R6NT88_9APHY</name>
<keyword evidence="5" id="KW-1185">Reference proteome</keyword>
<feature type="compositionally biased region" description="Low complexity" evidence="1">
    <location>
        <begin position="379"/>
        <end position="398"/>
    </location>
</feature>
<keyword evidence="2" id="KW-0472">Membrane</keyword>
<keyword evidence="2" id="KW-0812">Transmembrane</keyword>
<comment type="caution">
    <text evidence="4">The sequence shown here is derived from an EMBL/GenBank/DDBJ whole genome shotgun (WGS) entry which is preliminary data.</text>
</comment>
<dbReference type="OrthoDB" id="2796664at2759"/>
<feature type="compositionally biased region" description="Low complexity" evidence="1">
    <location>
        <begin position="269"/>
        <end position="287"/>
    </location>
</feature>
<evidence type="ECO:0000256" key="2">
    <source>
        <dbReference type="SAM" id="Phobius"/>
    </source>
</evidence>
<protein>
    <submittedName>
        <fullName evidence="4">Uncharacterized protein</fullName>
    </submittedName>
</protein>
<organism evidence="4 5">
    <name type="scientific">Hermanssonia centrifuga</name>
    <dbReference type="NCBI Taxonomy" id="98765"/>
    <lineage>
        <taxon>Eukaryota</taxon>
        <taxon>Fungi</taxon>
        <taxon>Dikarya</taxon>
        <taxon>Basidiomycota</taxon>
        <taxon>Agaricomycotina</taxon>
        <taxon>Agaricomycetes</taxon>
        <taxon>Polyporales</taxon>
        <taxon>Meruliaceae</taxon>
        <taxon>Hermanssonia</taxon>
    </lineage>
</organism>
<feature type="compositionally biased region" description="Low complexity" evidence="1">
    <location>
        <begin position="309"/>
        <end position="321"/>
    </location>
</feature>